<evidence type="ECO:0008006" key="5">
    <source>
        <dbReference type="Google" id="ProtNLM"/>
    </source>
</evidence>
<dbReference type="EMBL" id="WJMV01000012">
    <property type="protein sequence ID" value="MRG75064.1"/>
    <property type="molecule type" value="Genomic_DNA"/>
</dbReference>
<dbReference type="InterPro" id="IPR041242">
    <property type="entry name" value="HNHc_6"/>
</dbReference>
<evidence type="ECO:0000313" key="4">
    <source>
        <dbReference type="Proteomes" id="UP000470878"/>
    </source>
</evidence>
<evidence type="ECO:0000313" key="1">
    <source>
        <dbReference type="EMBL" id="MRG75064.1"/>
    </source>
</evidence>
<dbReference type="Proteomes" id="UP000470878">
    <property type="component" value="Unassembled WGS sequence"/>
</dbReference>
<dbReference type="Proteomes" id="UP000452188">
    <property type="component" value="Unassembled WGS sequence"/>
</dbReference>
<dbReference type="Pfam" id="PF16784">
    <property type="entry name" value="HNHc_6"/>
    <property type="match status" value="1"/>
</dbReference>
<evidence type="ECO:0000313" key="2">
    <source>
        <dbReference type="EMBL" id="MRH80867.1"/>
    </source>
</evidence>
<name>A0A1C1ZSL1_LIMRT</name>
<evidence type="ECO:0000313" key="3">
    <source>
        <dbReference type="Proteomes" id="UP000452188"/>
    </source>
</evidence>
<dbReference type="EMBL" id="WJMX01000016">
    <property type="protein sequence ID" value="MRH80867.1"/>
    <property type="molecule type" value="Genomic_DNA"/>
</dbReference>
<dbReference type="AlphaFoldDB" id="A0A1C1ZSL1"/>
<accession>A0A1C1ZSL1</accession>
<organism evidence="2 4">
    <name type="scientific">Limosilactobacillus reuteri</name>
    <name type="common">Lactobacillus reuteri</name>
    <dbReference type="NCBI Taxonomy" id="1598"/>
    <lineage>
        <taxon>Bacteria</taxon>
        <taxon>Bacillati</taxon>
        <taxon>Bacillota</taxon>
        <taxon>Bacilli</taxon>
        <taxon>Lactobacillales</taxon>
        <taxon>Lactobacillaceae</taxon>
        <taxon>Limosilactobacillus</taxon>
    </lineage>
</organism>
<proteinExistence type="predicted"/>
<reference evidence="3 4" key="1">
    <citation type="submission" date="2019-11" db="EMBL/GenBank/DDBJ databases">
        <title>Draft genome sequence of 12 host-associated Lactobacillus reuteri rodent strains.</title>
        <authorList>
            <person name="Zhang S."/>
            <person name="Ozcam M."/>
            <person name="Van Pijkeren J.P."/>
        </authorList>
    </citation>
    <scope>NUCLEOTIDE SEQUENCE [LARGE SCALE GENOMIC DNA]</scope>
    <source>
        <strain evidence="1 3">6799jm-1</strain>
        <strain evidence="2 4">CR</strain>
    </source>
</reference>
<sequence length="220" mass="25221">MFGKLIGISGNKAEIALEDELDARRINTLANGKQPTVDLTIADGRHITPDQRKKIYALIGDYCEYTGFMSDEAKAFFKEMTQDTYNIEPFSLADCSVTTASNMITVMLAFFFYENIPFKTKLWDSLPDDFPRVMLCIRYKKCAICLKDHADIDHVTAVGMGRNRNKINHTGMYIEPLCRVHHTIRHAMGVKRFMERYHLKPIKVTPEIAKELHLGRITND</sequence>
<comment type="caution">
    <text evidence="2">The sequence shown here is derived from an EMBL/GenBank/DDBJ whole genome shotgun (WGS) entry which is preliminary data.</text>
</comment>
<protein>
    <recommendedName>
        <fullName evidence="5">DUF968 domain-containing protein</fullName>
    </recommendedName>
</protein>
<gene>
    <name evidence="2" type="ORF">GIX77_08850</name>
    <name evidence="1" type="ORF">GIX79_04665</name>
</gene>
<dbReference type="RefSeq" id="WP_019253369.1">
    <property type="nucleotide sequence ID" value="NZ_CAJSZG010000032.1"/>
</dbReference>